<dbReference type="AlphaFoldDB" id="A0A9D1Q786"/>
<evidence type="ECO:0000313" key="2">
    <source>
        <dbReference type="Proteomes" id="UP000823934"/>
    </source>
</evidence>
<evidence type="ECO:0000313" key="1">
    <source>
        <dbReference type="EMBL" id="HIW07374.1"/>
    </source>
</evidence>
<feature type="non-terminal residue" evidence="1">
    <location>
        <position position="1"/>
    </location>
</feature>
<accession>A0A9D1Q786</accession>
<gene>
    <name evidence="1" type="ORF">H9889_08660</name>
</gene>
<dbReference type="Proteomes" id="UP000823934">
    <property type="component" value="Unassembled WGS sequence"/>
</dbReference>
<dbReference type="EMBL" id="DXHP01000191">
    <property type="protein sequence ID" value="HIW07374.1"/>
    <property type="molecule type" value="Genomic_DNA"/>
</dbReference>
<reference evidence="1" key="2">
    <citation type="submission" date="2021-04" db="EMBL/GenBank/DDBJ databases">
        <authorList>
            <person name="Gilroy R."/>
        </authorList>
    </citation>
    <scope>NUCLEOTIDE SEQUENCE</scope>
    <source>
        <strain evidence="1">CHK160-9182</strain>
    </source>
</reference>
<protein>
    <submittedName>
        <fullName evidence="1">Uncharacterized protein</fullName>
    </submittedName>
</protein>
<reference evidence="1" key="1">
    <citation type="journal article" date="2021" name="PeerJ">
        <title>Extensive microbial diversity within the chicken gut microbiome revealed by metagenomics and culture.</title>
        <authorList>
            <person name="Gilroy R."/>
            <person name="Ravi A."/>
            <person name="Getino M."/>
            <person name="Pursley I."/>
            <person name="Horton D.L."/>
            <person name="Alikhan N.F."/>
            <person name="Baker D."/>
            <person name="Gharbi K."/>
            <person name="Hall N."/>
            <person name="Watson M."/>
            <person name="Adriaenssens E.M."/>
            <person name="Foster-Nyarko E."/>
            <person name="Jarju S."/>
            <person name="Secka A."/>
            <person name="Antonio M."/>
            <person name="Oren A."/>
            <person name="Chaudhuri R.R."/>
            <person name="La Ragione R."/>
            <person name="Hildebrand F."/>
            <person name="Pallen M.J."/>
        </authorList>
    </citation>
    <scope>NUCLEOTIDE SEQUENCE</scope>
    <source>
        <strain evidence="1">CHK160-9182</strain>
    </source>
</reference>
<sequence length="68" mass="7919">IAAILKRNNYKIKIKRKSVIVQAITLFCWRYLFRSHGELKRKSAITRHLLGLRVNIQKLTVVLETVSA</sequence>
<name>A0A9D1Q786_9GAMM</name>
<proteinExistence type="predicted"/>
<comment type="caution">
    <text evidence="1">The sequence shown here is derived from an EMBL/GenBank/DDBJ whole genome shotgun (WGS) entry which is preliminary data.</text>
</comment>
<organism evidence="1 2">
    <name type="scientific">Candidatus Ignatzschineria merdigallinarum</name>
    <dbReference type="NCBI Taxonomy" id="2838621"/>
    <lineage>
        <taxon>Bacteria</taxon>
        <taxon>Pseudomonadati</taxon>
        <taxon>Pseudomonadota</taxon>
        <taxon>Gammaproteobacteria</taxon>
        <taxon>Cardiobacteriales</taxon>
        <taxon>Ignatzschineriaceae</taxon>
        <taxon>Ignatzschineria</taxon>
    </lineage>
</organism>